<dbReference type="AlphaFoldDB" id="A0A016W4Y6"/>
<gene>
    <name evidence="2" type="primary">Acey_s0001.g7</name>
    <name evidence="2" type="ORF">Y032_0001g7</name>
</gene>
<name>A0A016W4Y6_9BILA</name>
<organism evidence="2 3">
    <name type="scientific">Ancylostoma ceylanicum</name>
    <dbReference type="NCBI Taxonomy" id="53326"/>
    <lineage>
        <taxon>Eukaryota</taxon>
        <taxon>Metazoa</taxon>
        <taxon>Ecdysozoa</taxon>
        <taxon>Nematoda</taxon>
        <taxon>Chromadorea</taxon>
        <taxon>Rhabditida</taxon>
        <taxon>Rhabditina</taxon>
        <taxon>Rhabditomorpha</taxon>
        <taxon>Strongyloidea</taxon>
        <taxon>Ancylostomatidae</taxon>
        <taxon>Ancylostomatinae</taxon>
        <taxon>Ancylostoma</taxon>
    </lineage>
</organism>
<reference evidence="3" key="1">
    <citation type="journal article" date="2015" name="Nat. Genet.">
        <title>The genome and transcriptome of the zoonotic hookworm Ancylostoma ceylanicum identify infection-specific gene families.</title>
        <authorList>
            <person name="Schwarz E.M."/>
            <person name="Hu Y."/>
            <person name="Antoshechkin I."/>
            <person name="Miller M.M."/>
            <person name="Sternberg P.W."/>
            <person name="Aroian R.V."/>
        </authorList>
    </citation>
    <scope>NUCLEOTIDE SEQUENCE</scope>
    <source>
        <strain evidence="3">HY135</strain>
    </source>
</reference>
<evidence type="ECO:0000313" key="3">
    <source>
        <dbReference type="Proteomes" id="UP000024635"/>
    </source>
</evidence>
<feature type="transmembrane region" description="Helical" evidence="1">
    <location>
        <begin position="6"/>
        <end position="32"/>
    </location>
</feature>
<accession>A0A016W4Y6</accession>
<keyword evidence="1" id="KW-1133">Transmembrane helix</keyword>
<comment type="caution">
    <text evidence="2">The sequence shown here is derived from an EMBL/GenBank/DDBJ whole genome shotgun (WGS) entry which is preliminary data.</text>
</comment>
<keyword evidence="1" id="KW-0472">Membrane</keyword>
<evidence type="ECO:0000256" key="1">
    <source>
        <dbReference type="SAM" id="Phobius"/>
    </source>
</evidence>
<protein>
    <submittedName>
        <fullName evidence="2">Uncharacterized protein</fullName>
    </submittedName>
</protein>
<evidence type="ECO:0000313" key="2">
    <source>
        <dbReference type="EMBL" id="EYC34641.1"/>
    </source>
</evidence>
<keyword evidence="1" id="KW-0812">Transmembrane</keyword>
<keyword evidence="3" id="KW-1185">Reference proteome</keyword>
<proteinExistence type="predicted"/>
<dbReference type="EMBL" id="JARK01001337">
    <property type="protein sequence ID" value="EYC34641.1"/>
    <property type="molecule type" value="Genomic_DNA"/>
</dbReference>
<dbReference type="Proteomes" id="UP000024635">
    <property type="component" value="Unassembled WGS sequence"/>
</dbReference>
<sequence length="90" mass="10331">MSREYWFELWSGVSCAHYCWLLFYAAAIYAAILSEEYSGFRHFGYDNTSFGTYRLAVSILRRSADVREKFVPGSGQDVRRNATAPHAYAT</sequence>